<organism evidence="3 4">
    <name type="scientific">Jannaschia donghaensis</name>
    <dbReference type="NCBI Taxonomy" id="420998"/>
    <lineage>
        <taxon>Bacteria</taxon>
        <taxon>Pseudomonadati</taxon>
        <taxon>Pseudomonadota</taxon>
        <taxon>Alphaproteobacteria</taxon>
        <taxon>Rhodobacterales</taxon>
        <taxon>Roseobacteraceae</taxon>
        <taxon>Jannaschia</taxon>
    </lineage>
</organism>
<dbReference type="InterPro" id="IPR028992">
    <property type="entry name" value="Hedgehog/Intein_dom"/>
</dbReference>
<name>A0A0M6YHW2_9RHOB</name>
<dbReference type="OrthoDB" id="6305173at2"/>
<evidence type="ECO:0000313" key="4">
    <source>
        <dbReference type="Proteomes" id="UP000049222"/>
    </source>
</evidence>
<dbReference type="InterPro" id="IPR036844">
    <property type="entry name" value="Hint_dom_sf"/>
</dbReference>
<reference evidence="3 4" key="1">
    <citation type="submission" date="2015-07" db="EMBL/GenBank/DDBJ databases">
        <authorList>
            <person name="Noorani M."/>
        </authorList>
    </citation>
    <scope>NUCLEOTIDE SEQUENCE [LARGE SCALE GENOMIC DNA]</scope>
    <source>
        <strain evidence="3 4">CECT 7802</strain>
    </source>
</reference>
<evidence type="ECO:0000259" key="2">
    <source>
        <dbReference type="Pfam" id="PF13403"/>
    </source>
</evidence>
<evidence type="ECO:0000256" key="1">
    <source>
        <dbReference type="SAM" id="MobiDB-lite"/>
    </source>
</evidence>
<dbReference type="Pfam" id="PF13403">
    <property type="entry name" value="Hint_2"/>
    <property type="match status" value="1"/>
</dbReference>
<feature type="domain" description="Hedgehog/Intein (Hint)" evidence="2">
    <location>
        <begin position="152"/>
        <end position="294"/>
    </location>
</feature>
<dbReference type="STRING" id="420998.JDO7802_01965"/>
<gene>
    <name evidence="3" type="ORF">JDO7802_01965</name>
</gene>
<dbReference type="SUPFAM" id="SSF51294">
    <property type="entry name" value="Hedgehog/intein (Hint) domain"/>
    <property type="match status" value="1"/>
</dbReference>
<feature type="region of interest" description="Disordered" evidence="1">
    <location>
        <begin position="157"/>
        <end position="177"/>
    </location>
</feature>
<dbReference type="AlphaFoldDB" id="A0A0M6YHW2"/>
<protein>
    <recommendedName>
        <fullName evidence="2">Hedgehog/Intein (Hint) domain-containing protein</fullName>
    </recommendedName>
</protein>
<accession>A0A0M6YHW2</accession>
<evidence type="ECO:0000313" key="3">
    <source>
        <dbReference type="EMBL" id="CTQ49948.1"/>
    </source>
</evidence>
<dbReference type="Gene3D" id="2.170.16.10">
    <property type="entry name" value="Hedgehog/Intein (Hint) domain"/>
    <property type="match status" value="1"/>
</dbReference>
<dbReference type="Proteomes" id="UP000049222">
    <property type="component" value="Unassembled WGS sequence"/>
</dbReference>
<sequence length="350" mass="37755">MLGTCAGAQVISTVQARVDGDFPSARTPYSVNASFRWFGTPIRLDGARAALLLDGAKGQAELRANAPKTIAKLTRGRGSSAVPLTLTDSAEDPEALIVSDGQTRWAARLVPVGHSEALLVFDDGLPPPNKDLRIVQSPSSPADPASQKKTLCFTAGTMIDTPEGPRPVEDLYPGDRVTTRDNGPQDIVWVGLRRVSGARMFAMPALRPVRIRAGTFGTHGDLTLSPGHQILLSGDAPRALWNTPEVLVRAQHLIDDRRVTVDHGATDAHYLHILTARHEVLRANGMWCESFHPGEADLTHIDPGDLEDLLDRVPGIDIDDTAYGPHARRCLSAAELAIQMHAGAPRYLRP</sequence>
<dbReference type="EMBL" id="CXSU01000012">
    <property type="protein sequence ID" value="CTQ49948.1"/>
    <property type="molecule type" value="Genomic_DNA"/>
</dbReference>
<keyword evidence="4" id="KW-1185">Reference proteome</keyword>
<proteinExistence type="predicted"/>